<name>I6R124_9CAUD</name>
<dbReference type="Proteomes" id="UP000002820">
    <property type="component" value="Segment"/>
</dbReference>
<dbReference type="KEGG" id="vg:13405304"/>
<accession>I6R124</accession>
<dbReference type="RefSeq" id="YP_006560365.1">
    <property type="nucleotide sequence ID" value="NC_018271.1"/>
</dbReference>
<dbReference type="GeneID" id="13405304"/>
<proteinExistence type="predicted"/>
<gene>
    <name evidence="1" type="ORF">P12024S_25</name>
</gene>
<keyword evidence="2" id="KW-1185">Reference proteome</keyword>
<sequence>MEIGEKFTFYSNGIKRKALFLSQIDNRIKAVICDNRETEGINIEIYESQIILDNQISLF</sequence>
<evidence type="ECO:0000313" key="2">
    <source>
        <dbReference type="Proteomes" id="UP000002820"/>
    </source>
</evidence>
<organism evidence="1 2">
    <name type="scientific">Nonlabens phage P12024S</name>
    <dbReference type="NCBI Taxonomy" id="1168478"/>
    <lineage>
        <taxon>Viruses</taxon>
        <taxon>Duplodnaviria</taxon>
        <taxon>Heunggongvirae</taxon>
        <taxon>Uroviricota</taxon>
        <taxon>Caudoviricetes</taxon>
        <taxon>Inhavirus</taxon>
        <taxon>Inhavirus P12024S</taxon>
    </lineage>
</organism>
<protein>
    <submittedName>
        <fullName evidence="1">Uncharacterized protein</fullName>
    </submittedName>
</protein>
<evidence type="ECO:0000313" key="1">
    <source>
        <dbReference type="EMBL" id="AFM54686.1"/>
    </source>
</evidence>
<reference evidence="1 2" key="1">
    <citation type="journal article" date="2012" name="J. Virol.">
        <title>Complete Genome Sequences of Two Persicivirga Bacteriophages, P12024S and P12024L.</title>
        <authorList>
            <person name="Kang I."/>
            <person name="Jang H."/>
            <person name="Cho J.C."/>
        </authorList>
    </citation>
    <scope>NUCLEOTIDE SEQUENCE [LARGE SCALE GENOMIC DNA]</scope>
</reference>
<dbReference type="EMBL" id="JQ823122">
    <property type="protein sequence ID" value="AFM54686.1"/>
    <property type="molecule type" value="Genomic_DNA"/>
</dbReference>